<dbReference type="OrthoDB" id="1204817at2"/>
<evidence type="ECO:0000256" key="1">
    <source>
        <dbReference type="ARBA" id="ARBA00022729"/>
    </source>
</evidence>
<dbReference type="InterPro" id="IPR026444">
    <property type="entry name" value="Secre_tail"/>
</dbReference>
<proteinExistence type="predicted"/>
<organism evidence="5 6">
    <name type="scientific">Dokdonia donghaensis DSW-1</name>
    <dbReference type="NCBI Taxonomy" id="1300343"/>
    <lineage>
        <taxon>Bacteria</taxon>
        <taxon>Pseudomonadati</taxon>
        <taxon>Bacteroidota</taxon>
        <taxon>Flavobacteriia</taxon>
        <taxon>Flavobacteriales</taxon>
        <taxon>Flavobacteriaceae</taxon>
        <taxon>Dokdonia</taxon>
    </lineage>
</organism>
<dbReference type="KEGG" id="ddo:I597_1856"/>
<dbReference type="AlphaFoldDB" id="A0A0A2GZX6"/>
<gene>
    <name evidence="5" type="ORF">NV36_03360</name>
</gene>
<dbReference type="Proteomes" id="UP000030140">
    <property type="component" value="Unassembled WGS sequence"/>
</dbReference>
<dbReference type="NCBIfam" id="TIGR04183">
    <property type="entry name" value="Por_Secre_tail"/>
    <property type="match status" value="1"/>
</dbReference>
<feature type="signal peptide" evidence="2">
    <location>
        <begin position="1"/>
        <end position="26"/>
    </location>
</feature>
<evidence type="ECO:0000313" key="6">
    <source>
        <dbReference type="Proteomes" id="UP000030140"/>
    </source>
</evidence>
<evidence type="ECO:0000259" key="4">
    <source>
        <dbReference type="Pfam" id="PF21959"/>
    </source>
</evidence>
<evidence type="ECO:0000313" key="5">
    <source>
        <dbReference type="EMBL" id="KGO05975.1"/>
    </source>
</evidence>
<dbReference type="PATRIC" id="fig|1300343.5.peg.1866"/>
<dbReference type="InterPro" id="IPR054215">
    <property type="entry name" value="DUF6923"/>
</dbReference>
<evidence type="ECO:0000256" key="2">
    <source>
        <dbReference type="SAM" id="SignalP"/>
    </source>
</evidence>
<dbReference type="SUPFAM" id="SSF101898">
    <property type="entry name" value="NHL repeat"/>
    <property type="match status" value="1"/>
</dbReference>
<sequence>MKSNFYSLAQQVFLVACLVCTFNVSAQDIPFNCDYSAYLFQYNDVYAIDLASGNSFLAAENVTSGNINAAAYNPADGFIWGYLSSPSKSIVRIGKDFNTTVFTIDALTTGNKYVGDISATGQYYFKAGGSTYYKVDLDPTSSTYTELLSTETLSQSINVHDWAFNAVDNQLYTVEKGTNIIYRINPDNGVVTPLGIVPILSGLNYTYGAVYFDASGRFYVSANQTGTIYVIQSVQDLTGSNSMDSNLFAFGPSSASNDGARCPTAPVLQEICDNGIDDDGDGLTDCEDPSCSGYGDCATIDPEASTGNKGGLESNNRLSNAIAKRNFNRAKESYTFNKDLAPLKEKTANYGVRNAQSFTLQDFIPLEEIDEDYVVESTPQDLVDITNATEVYAVDYIKNDISTASILALKTENGVYEHTKYICDRLLGAELTSVSTIEINGQQFIKSLIKNIDGSVEFVLSLSAKEVNNGAEFAVESHWNLDRYEEEVTFYNFQIWANSIDDLHKLGQQLLNLLEVQKPVTSYEVTTPPTVFVKSGSYTNGALQLEIVNTNATESVTFDAGIRATETSDLVTTTSTIDLGEQYITEVTIDTGYLFDIGFRIGDGINTPDDLFLSDGPWGVDASQDGTEVLSYEIIENENTYSDEVYAIERNLAFTATTTSYVGAYRALTPRFQAVDVSNYNALQMSAKGTGNLEVTFVKASIENWEEQYKATIELTDSYQEIDFSLENFVNGSGAPLVLDDLVTIVFTMVSQDGTAQTKEMFLNDIRFANSEALSVEDGATTPAALALTNYPNPFIGETTISLAKPSATVQITVVDMLGRIVDTQDITTNNGGLTAVYTTPNLQTGIYTYKIIDSASQQHSGKFVIKR</sequence>
<feature type="chain" id="PRO_5001999337" evidence="2">
    <location>
        <begin position="27"/>
        <end position="868"/>
    </location>
</feature>
<evidence type="ECO:0000259" key="3">
    <source>
        <dbReference type="Pfam" id="PF18962"/>
    </source>
</evidence>
<comment type="caution">
    <text evidence="5">The sequence shown here is derived from an EMBL/GenBank/DDBJ whole genome shotgun (WGS) entry which is preliminary data.</text>
</comment>
<dbReference type="PROSITE" id="PS51257">
    <property type="entry name" value="PROKAR_LIPOPROTEIN"/>
    <property type="match status" value="1"/>
</dbReference>
<dbReference type="Pfam" id="PF18962">
    <property type="entry name" value="Por_Secre_tail"/>
    <property type="match status" value="1"/>
</dbReference>
<dbReference type="RefSeq" id="WP_035324992.1">
    <property type="nucleotide sequence ID" value="NZ_CP015125.1"/>
</dbReference>
<accession>A0A0A2GZX6</accession>
<dbReference type="EMBL" id="JSAQ01000001">
    <property type="protein sequence ID" value="KGO05975.1"/>
    <property type="molecule type" value="Genomic_DNA"/>
</dbReference>
<name>A0A0A2GZX6_9FLAO</name>
<feature type="domain" description="Secretion system C-terminal sorting" evidence="3">
    <location>
        <begin position="791"/>
        <end position="866"/>
    </location>
</feature>
<keyword evidence="6" id="KW-1185">Reference proteome</keyword>
<feature type="domain" description="DUF6923" evidence="4">
    <location>
        <begin position="54"/>
        <end position="264"/>
    </location>
</feature>
<protein>
    <submittedName>
        <fullName evidence="5">Uncharacterized protein</fullName>
    </submittedName>
</protein>
<dbReference type="Pfam" id="PF21959">
    <property type="entry name" value="DUF6923"/>
    <property type="match status" value="1"/>
</dbReference>
<keyword evidence="1 2" id="KW-0732">Signal</keyword>
<reference evidence="5 6" key="1">
    <citation type="submission" date="2014-10" db="EMBL/GenBank/DDBJ databases">
        <title>Draft genome sequence of the proteorhodopsin-containing marine bacterium Dokdonia donghaensis.</title>
        <authorList>
            <person name="Gomez-Consarnau L."/>
            <person name="Gonzalez J.M."/>
            <person name="Riedel T."/>
            <person name="Jaenicke S."/>
            <person name="Wagner-Doebler I."/>
            <person name="Fuhrman J.A."/>
        </authorList>
    </citation>
    <scope>NUCLEOTIDE SEQUENCE [LARGE SCALE GENOMIC DNA]</scope>
    <source>
        <strain evidence="5 6">DSW-1</strain>
    </source>
</reference>